<dbReference type="EMBL" id="AP022869">
    <property type="protein sequence ID" value="BCB72508.1"/>
    <property type="molecule type" value="Genomic_DNA"/>
</dbReference>
<accession>A0A6F8XEH6</accession>
<evidence type="ECO:0008006" key="3">
    <source>
        <dbReference type="Google" id="ProtNLM"/>
    </source>
</evidence>
<protein>
    <recommendedName>
        <fullName evidence="3">Sucrose phosphatase-like domain-containing protein</fullName>
    </recommendedName>
</protein>
<proteinExistence type="predicted"/>
<dbReference type="PIRSF" id="PIRSF030802">
    <property type="entry name" value="UCP030802"/>
    <property type="match status" value="1"/>
</dbReference>
<reference evidence="1 2" key="1">
    <citation type="submission" date="2020-03" db="EMBL/GenBank/DDBJ databases">
        <title>Complete Genome Sequence of Halomonas meridiana strain Eplume2, isolated from hydrothermal-plume in the north east Pacific Ocean.</title>
        <authorList>
            <person name="Kurihara Y."/>
            <person name="Kawai S."/>
            <person name="Sakai A."/>
            <person name="Galipon J."/>
            <person name="Arakawa K."/>
        </authorList>
    </citation>
    <scope>NUCLEOTIDE SEQUENCE [LARGE SCALE GENOMIC DNA]</scope>
    <source>
        <strain evidence="1 2">Eplume2</strain>
    </source>
</reference>
<dbReference type="Gene3D" id="3.40.50.1000">
    <property type="entry name" value="HAD superfamily/HAD-like"/>
    <property type="match status" value="1"/>
</dbReference>
<name>A0A6F8XEH6_9GAMM</name>
<dbReference type="AlphaFoldDB" id="A0A6F8XEH6"/>
<dbReference type="InterPro" id="IPR024197">
    <property type="entry name" value="TPP-like"/>
</dbReference>
<dbReference type="InterPro" id="IPR036412">
    <property type="entry name" value="HAD-like_sf"/>
</dbReference>
<dbReference type="SUPFAM" id="SSF56784">
    <property type="entry name" value="HAD-like"/>
    <property type="match status" value="1"/>
</dbReference>
<dbReference type="RefSeq" id="WP_172515275.1">
    <property type="nucleotide sequence ID" value="NZ_AP022869.1"/>
</dbReference>
<evidence type="ECO:0000313" key="2">
    <source>
        <dbReference type="Proteomes" id="UP000501053"/>
    </source>
</evidence>
<dbReference type="Proteomes" id="UP000501053">
    <property type="component" value="Chromosome"/>
</dbReference>
<keyword evidence="2" id="KW-1185">Reference proteome</keyword>
<dbReference type="InterPro" id="IPR023214">
    <property type="entry name" value="HAD_sf"/>
</dbReference>
<sequence length="252" mass="27587">MTRGRLILLTDLDDTLFASERSLPADAERVQLAAVDGEGKPLSFQTHQQQRLWEALSGSADIIIPVTGRTSYALERVSLPFTSGYAVVSHGALVTYQGTILPDWQARITPQLADATSAIERAYTDLRDAMNTAFPDITFSLRQLSDLEVPVYLSVKASKALPEGAHDVLRRVSMTHGLSLHANTRNAALRPSYTCKADACQFLLETVLERQPNDTVIALGDSLSDLPFMAHGDMAVIPTHSQVWQSVKELAQ</sequence>
<gene>
    <name evidence="1" type="ORF">HMEPL2_28590</name>
</gene>
<organism evidence="1 2">
    <name type="scientific">Vreelandella aquamarina</name>
    <dbReference type="NCBI Taxonomy" id="77097"/>
    <lineage>
        <taxon>Bacteria</taxon>
        <taxon>Pseudomonadati</taxon>
        <taxon>Pseudomonadota</taxon>
        <taxon>Gammaproteobacteria</taxon>
        <taxon>Oceanospirillales</taxon>
        <taxon>Halomonadaceae</taxon>
        <taxon>Vreelandella</taxon>
    </lineage>
</organism>
<evidence type="ECO:0000313" key="1">
    <source>
        <dbReference type="EMBL" id="BCB72508.1"/>
    </source>
</evidence>